<accession>A0ABP5UEJ1</accession>
<dbReference type="EMBL" id="BAAARV010000083">
    <property type="protein sequence ID" value="GAA2378223.1"/>
    <property type="molecule type" value="Genomic_DNA"/>
</dbReference>
<dbReference type="Pfam" id="PF01593">
    <property type="entry name" value="Amino_oxidase"/>
    <property type="match status" value="1"/>
</dbReference>
<dbReference type="PANTHER" id="PTHR10668">
    <property type="entry name" value="PHYTOENE DEHYDROGENASE"/>
    <property type="match status" value="1"/>
</dbReference>
<evidence type="ECO:0000256" key="3">
    <source>
        <dbReference type="ARBA" id="ARBA00040298"/>
    </source>
</evidence>
<comment type="caution">
    <text evidence="5">The sequence shown here is derived from an EMBL/GenBank/DDBJ whole genome shotgun (WGS) entry which is preliminary data.</text>
</comment>
<evidence type="ECO:0000256" key="2">
    <source>
        <dbReference type="ARBA" id="ARBA00038825"/>
    </source>
</evidence>
<gene>
    <name evidence="5" type="ORF">GCM10010170_084180</name>
</gene>
<dbReference type="Proteomes" id="UP001501444">
    <property type="component" value="Unassembled WGS sequence"/>
</dbReference>
<organism evidence="5 6">
    <name type="scientific">Dactylosporangium salmoneum</name>
    <dbReference type="NCBI Taxonomy" id="53361"/>
    <lineage>
        <taxon>Bacteria</taxon>
        <taxon>Bacillati</taxon>
        <taxon>Actinomycetota</taxon>
        <taxon>Actinomycetes</taxon>
        <taxon>Micromonosporales</taxon>
        <taxon>Micromonosporaceae</taxon>
        <taxon>Dactylosporangium</taxon>
    </lineage>
</organism>
<keyword evidence="6" id="KW-1185">Reference proteome</keyword>
<evidence type="ECO:0000256" key="1">
    <source>
        <dbReference type="ARBA" id="ARBA00037217"/>
    </source>
</evidence>
<comment type="subunit">
    <text evidence="2">Interacts with COX5B; this interaction may contribute to localize PYROXD2 to the inner face of the inner mitochondrial membrane.</text>
</comment>
<sequence length="523" mass="54834">MTETVDAVVIGAGPNGLVAANMLADAGWDVVVLEATGHPGGGVRSAEVTVPGFVNDLCSAFYPLAAGSPPLLALDLEAHGLRWTHAPEVVAHVFPDGRAAVISRELDLTAESLERFAPGDGKAWRHWYAEWRRLAPDLIDALLTPFPPIRAGARLAAGAGLGGALRLGRRFLVPARVLGEELFAGEGARLLLNGLALHTDLAPDDAAGGAFGWLLAMLAQQYGFPVPVGGAQRLTDALLRRFGGDVHLRAPVERVVVGGGRALGVRCADGRLFRARRAVVADVPAPPLYQDLIEPRHLPGRLLADLAGFRWDNPTLKIDFALSGPVPWIAPEAAGAGTIHLGADPVRYAADLSIGRPPEEPFLLVGQMTTADATRSPGGTESLWAYTHLPRGVTAEQAAAHVERVTGVLRRYAPGFDDLVLGRYVAGPAQLQAENPSLIDGAINGGTAGAYQQVVWRPTPGLGRADTPIDRLYLASSSAHPGGGVHGAAGANAARAALARHRPVLGDAYRAAITAAMRRIYPS</sequence>
<dbReference type="PRINTS" id="PR00420">
    <property type="entry name" value="RNGMNOXGNASE"/>
</dbReference>
<dbReference type="SUPFAM" id="SSF51905">
    <property type="entry name" value="FAD/NAD(P)-binding domain"/>
    <property type="match status" value="1"/>
</dbReference>
<evidence type="ECO:0000313" key="5">
    <source>
        <dbReference type="EMBL" id="GAA2378223.1"/>
    </source>
</evidence>
<comment type="function">
    <text evidence="1">Probable oxidoreductase that may play a role as regulator of mitochondrial function.</text>
</comment>
<evidence type="ECO:0000313" key="6">
    <source>
        <dbReference type="Proteomes" id="UP001501444"/>
    </source>
</evidence>
<name>A0ABP5UEJ1_9ACTN</name>
<feature type="domain" description="Amine oxidase" evidence="4">
    <location>
        <begin position="16"/>
        <end position="496"/>
    </location>
</feature>
<dbReference type="InterPro" id="IPR036188">
    <property type="entry name" value="FAD/NAD-bd_sf"/>
</dbReference>
<protein>
    <recommendedName>
        <fullName evidence="3">Pyridine nucleotide-disulfide oxidoreductase domain-containing protein 2</fullName>
    </recommendedName>
</protein>
<reference evidence="6" key="1">
    <citation type="journal article" date="2019" name="Int. J. Syst. Evol. Microbiol.">
        <title>The Global Catalogue of Microorganisms (GCM) 10K type strain sequencing project: providing services to taxonomists for standard genome sequencing and annotation.</title>
        <authorList>
            <consortium name="The Broad Institute Genomics Platform"/>
            <consortium name="The Broad Institute Genome Sequencing Center for Infectious Disease"/>
            <person name="Wu L."/>
            <person name="Ma J."/>
        </authorList>
    </citation>
    <scope>NUCLEOTIDE SEQUENCE [LARGE SCALE GENOMIC DNA]</scope>
    <source>
        <strain evidence="6">JCM 3272</strain>
    </source>
</reference>
<evidence type="ECO:0000259" key="4">
    <source>
        <dbReference type="Pfam" id="PF01593"/>
    </source>
</evidence>
<dbReference type="InterPro" id="IPR002937">
    <property type="entry name" value="Amino_oxidase"/>
</dbReference>
<dbReference type="PANTHER" id="PTHR10668:SF105">
    <property type="entry name" value="DEHYDROGENASE-RELATED"/>
    <property type="match status" value="1"/>
</dbReference>
<dbReference type="Gene3D" id="3.50.50.60">
    <property type="entry name" value="FAD/NAD(P)-binding domain"/>
    <property type="match status" value="2"/>
</dbReference>
<dbReference type="RefSeq" id="WP_344618235.1">
    <property type="nucleotide sequence ID" value="NZ_BAAARV010000083.1"/>
</dbReference>
<proteinExistence type="predicted"/>